<dbReference type="PANTHER" id="PTHR12975:SF6">
    <property type="entry name" value="TRAFFICKING PROTEIN PARTICLE COMPLEX SUBUNIT 8"/>
    <property type="match status" value="1"/>
</dbReference>
<feature type="region of interest" description="Disordered" evidence="1">
    <location>
        <begin position="1105"/>
        <end position="1127"/>
    </location>
</feature>
<reference evidence="5 6" key="1">
    <citation type="submission" date="2024-06" db="EMBL/GenBank/DDBJ databases">
        <authorList>
            <person name="Kraege A."/>
            <person name="Thomma B."/>
        </authorList>
    </citation>
    <scope>NUCLEOTIDE SEQUENCE [LARGE SCALE GENOMIC DNA]</scope>
</reference>
<dbReference type="Pfam" id="PF24545">
    <property type="entry name" value="Ig_TPPC8_1st"/>
    <property type="match status" value="1"/>
</dbReference>
<dbReference type="Proteomes" id="UP001497392">
    <property type="component" value="Unassembled WGS sequence"/>
</dbReference>
<feature type="region of interest" description="Disordered" evidence="1">
    <location>
        <begin position="888"/>
        <end position="913"/>
    </location>
</feature>
<dbReference type="Pfam" id="PF12739">
    <property type="entry name" value="TRAPPC-Trs85"/>
    <property type="match status" value="1"/>
</dbReference>
<sequence length="1352" mass="146395">MEMKEWIQENFTPAVMVISSPEVEALCHESNGFNIVDMLRPFGYLQQLSVPVRTVGEQAYRIRELRVRFYQADMMFKPSPEAADEYLKGVVNAAGKESSSAAVPDVLTALRKGTVGELAESTPSWRHYRQEFLRTMAFGEWETYDHPVACLLVLHANAENPVEAFGRMFHSAPRPPLMKTGKMEHRLVMHHLLVHADNAAAEGGYAKSEEKLKAARAALGQAAVHLIRINSHKGDPAAVVGYERKWRLPLPGCLPSGGAGEPPSRPDVPAAGLGACLTQANLEDIKRFVEDFAVRALLPAMEARVRALNHQVKSTRKGLTNQLKTLLWRKPLTGTAVSIQGRDSPLSGSVHGGSVHGGAANGGLTAYSGASIESQMRSLADLAFLMQDYEMALSTLRLLCSDLKTDKKWRQYAGAQETMALAMIMTNAPSSEVVATFKEAYGRYSHLTNSGTNKELVRYTTRAMMLAADYAKQQGNFTEANYALMKAHYQEENLRSGLLLEQGALCLLRERPPKLRKFAFHMTLAGLRFNACDQRALGARAYRTVLPVYEGHRWYFIEEHLHDVLGKLDLETGRHDAALQHFAAIIACPNSPAYWQAFYLKQFLDCVTATEGSQGKAPVLELVLPELDAGKIRIHSDDQVCHANAEARALPEEDWRLLEAPLLAGSDIQVASWLDGGSSSKIAGLALNTAVVGEPLEVLVSVSNPLALELSVSRMRLTFDAEPSSASEAAASGATAGAGEAEPAEALPGNFAEAEESAVTLKPQESAWVALRLRPLQPGLLTLTGVEWLLNDTAPGRKQFALRPPPTHRRTASKAPSKAEGQSQCLAFTVLPALPKLEASVEDLPDCLLEGELRKCMLVLRNTGASALHGIRMVTSGPDVYVSPDNADLSSPSADSVMPGRQQPASTSGAVEHLQEPGIPLRRGMRRCAWPASRALQPQDEIRWPLWVHPRDRGPFGFHLAFYYEPQAPVDGMKHRLLRLRHVVDVVPALSAVAEVAASRTDLDSFILRLTLQGLQPVTLRHISSMHSGWKLSALQNRSDAQSNPAQPSAILAADLAASISAPSSTYCRLHPPSQTSRNSASADERAMQSRCLAFFHTEHMRALQPEPELEQMSQRPSKVSLDKAAAEAQPLPLAGAAPSTDKDVGASGGADLALIWTLEAPEGQPSRAGATHFYDVLEKEKVALRAVLRGKKQLQHDFQRSGSCSVPLTLALRNCSDAAVSVCVEAGAPSSVQPAAEAMWRSMPAVPPAGSAGPQSQAGGAAPEPAASRAALGSPAGPAYMWTGSTRSLLPALRPGQSAQVPLQVSVHVPGAFEISDYVIRWAAHDKQFQQPGPAFLLMVEDDTSDRLQDV</sequence>
<protein>
    <submittedName>
        <fullName evidence="5">G7971 protein</fullName>
    </submittedName>
</protein>
<evidence type="ECO:0000259" key="2">
    <source>
        <dbReference type="Pfam" id="PF24542"/>
    </source>
</evidence>
<accession>A0ABP1FZ70</accession>
<dbReference type="Pfam" id="PF24542">
    <property type="entry name" value="Ig_TPPC8_C"/>
    <property type="match status" value="1"/>
</dbReference>
<organism evidence="5 6">
    <name type="scientific">Coccomyxa viridis</name>
    <dbReference type="NCBI Taxonomy" id="1274662"/>
    <lineage>
        <taxon>Eukaryota</taxon>
        <taxon>Viridiplantae</taxon>
        <taxon>Chlorophyta</taxon>
        <taxon>core chlorophytes</taxon>
        <taxon>Trebouxiophyceae</taxon>
        <taxon>Trebouxiophyceae incertae sedis</taxon>
        <taxon>Coccomyxaceae</taxon>
        <taxon>Coccomyxa</taxon>
    </lineage>
</organism>
<dbReference type="InterPro" id="IPR024420">
    <property type="entry name" value="TRAPP_III_complex_Trs85"/>
</dbReference>
<feature type="region of interest" description="Disordered" evidence="1">
    <location>
        <begin position="797"/>
        <end position="820"/>
    </location>
</feature>
<comment type="caution">
    <text evidence="5">The sequence shown here is derived from an EMBL/GenBank/DDBJ whole genome shotgun (WGS) entry which is preliminary data.</text>
</comment>
<evidence type="ECO:0000313" key="6">
    <source>
        <dbReference type="Proteomes" id="UP001497392"/>
    </source>
</evidence>
<evidence type="ECO:0000259" key="3">
    <source>
        <dbReference type="Pfam" id="PF24544"/>
    </source>
</evidence>
<dbReference type="EMBL" id="CAXHTA020000012">
    <property type="protein sequence ID" value="CAL5225188.1"/>
    <property type="molecule type" value="Genomic_DNA"/>
</dbReference>
<keyword evidence="6" id="KW-1185">Reference proteome</keyword>
<evidence type="ECO:0000256" key="1">
    <source>
        <dbReference type="SAM" id="MobiDB-lite"/>
    </source>
</evidence>
<dbReference type="InterPro" id="IPR057651">
    <property type="entry name" value="Ig_TPPC8_C"/>
</dbReference>
<gene>
    <name evidence="5" type="primary">g7971</name>
    <name evidence="5" type="ORF">VP750_LOCUS6847</name>
</gene>
<proteinExistence type="predicted"/>
<feature type="domain" description="TPPC8 C-terminal Ig-like" evidence="2">
    <location>
        <begin position="1189"/>
        <end position="1318"/>
    </location>
</feature>
<feature type="domain" description="TPPC8 second Ig-like" evidence="3">
    <location>
        <begin position="851"/>
        <end position="978"/>
    </location>
</feature>
<dbReference type="Pfam" id="PF24544">
    <property type="entry name" value="Ig_TPPC8_2nd"/>
    <property type="match status" value="1"/>
</dbReference>
<dbReference type="PANTHER" id="PTHR12975">
    <property type="entry name" value="TRANSPORT PROTEIN TRAPP"/>
    <property type="match status" value="1"/>
</dbReference>
<feature type="compositionally biased region" description="Low complexity" evidence="1">
    <location>
        <begin position="1249"/>
        <end position="1273"/>
    </location>
</feature>
<feature type="domain" description="TPPC8 first Ig-like" evidence="4">
    <location>
        <begin position="689"/>
        <end position="848"/>
    </location>
</feature>
<evidence type="ECO:0000313" key="5">
    <source>
        <dbReference type="EMBL" id="CAL5225188.1"/>
    </source>
</evidence>
<dbReference type="InterPro" id="IPR058538">
    <property type="entry name" value="Ig_TPPC8_2nd"/>
</dbReference>
<feature type="region of interest" description="Disordered" evidence="1">
    <location>
        <begin position="1247"/>
        <end position="1273"/>
    </location>
</feature>
<dbReference type="InterPro" id="IPR058541">
    <property type="entry name" value="Ig_TPPC8_1st"/>
</dbReference>
<evidence type="ECO:0000259" key="4">
    <source>
        <dbReference type="Pfam" id="PF24545"/>
    </source>
</evidence>
<name>A0ABP1FZ70_9CHLO</name>